<protein>
    <submittedName>
        <fullName evidence="4">NTP transferase domain-containing protein</fullName>
    </submittedName>
</protein>
<sequence length="261" mass="27521">MTTVPEPAGVVLAAGRGSRMSPLTDVVPKPLLTVGNVSLLELAIRRMERLTSSLAVNAHHLADQIAAAAGQLHPGIEVSFERERLLGTAGALWQLRDWIDGRPVVVANSDVWLQGPVDQLLEGWDGRRPRLLVKDMGRPADFGTLRFLGVSTVPADVAARLGPDPDGLYAAVWKNAHASGGLEFVEVVGEAHDCGTPAEFLTANQLAAGTDSVVAPDAVVEGTIREVVLLPGARVAAGEHLERAIRDACGHTLDAGDTVRP</sequence>
<dbReference type="RefSeq" id="WP_154766690.1">
    <property type="nucleotide sequence ID" value="NZ_WLYK01000001.1"/>
</dbReference>
<evidence type="ECO:0000256" key="2">
    <source>
        <dbReference type="ARBA" id="ARBA00022695"/>
    </source>
</evidence>
<evidence type="ECO:0000259" key="3">
    <source>
        <dbReference type="Pfam" id="PF00483"/>
    </source>
</evidence>
<keyword evidence="5" id="KW-1185">Reference proteome</keyword>
<dbReference type="EMBL" id="WLYK01000001">
    <property type="protein sequence ID" value="MTD12664.1"/>
    <property type="molecule type" value="Genomic_DNA"/>
</dbReference>
<dbReference type="SUPFAM" id="SSF53448">
    <property type="entry name" value="Nucleotide-diphospho-sugar transferases"/>
    <property type="match status" value="1"/>
</dbReference>
<keyword evidence="1 4" id="KW-0808">Transferase</keyword>
<dbReference type="PANTHER" id="PTHR43584">
    <property type="entry name" value="NUCLEOTIDYL TRANSFERASE"/>
    <property type="match status" value="1"/>
</dbReference>
<dbReference type="Proteomes" id="UP000460221">
    <property type="component" value="Unassembled WGS sequence"/>
</dbReference>
<evidence type="ECO:0000313" key="4">
    <source>
        <dbReference type="EMBL" id="MTD12664.1"/>
    </source>
</evidence>
<keyword evidence="2" id="KW-0548">Nucleotidyltransferase</keyword>
<dbReference type="PANTHER" id="PTHR43584:SF8">
    <property type="entry name" value="N-ACETYLMURAMATE ALPHA-1-PHOSPHATE URIDYLYLTRANSFERASE"/>
    <property type="match status" value="1"/>
</dbReference>
<dbReference type="Gene3D" id="3.90.550.10">
    <property type="entry name" value="Spore Coat Polysaccharide Biosynthesis Protein SpsA, Chain A"/>
    <property type="match status" value="1"/>
</dbReference>
<accession>A0A7K1FIE5</accession>
<comment type="caution">
    <text evidence="4">The sequence shown here is derived from an EMBL/GenBank/DDBJ whole genome shotgun (WGS) entry which is preliminary data.</text>
</comment>
<dbReference type="Pfam" id="PF00483">
    <property type="entry name" value="NTP_transferase"/>
    <property type="match status" value="1"/>
</dbReference>
<feature type="domain" description="Nucleotidyl transferase" evidence="3">
    <location>
        <begin position="9"/>
        <end position="124"/>
    </location>
</feature>
<dbReference type="InterPro" id="IPR050065">
    <property type="entry name" value="GlmU-like"/>
</dbReference>
<evidence type="ECO:0000256" key="1">
    <source>
        <dbReference type="ARBA" id="ARBA00022679"/>
    </source>
</evidence>
<organism evidence="4 5">
    <name type="scientific">Nakamurella alba</name>
    <dbReference type="NCBI Taxonomy" id="2665158"/>
    <lineage>
        <taxon>Bacteria</taxon>
        <taxon>Bacillati</taxon>
        <taxon>Actinomycetota</taxon>
        <taxon>Actinomycetes</taxon>
        <taxon>Nakamurellales</taxon>
        <taxon>Nakamurellaceae</taxon>
        <taxon>Nakamurella</taxon>
    </lineage>
</organism>
<dbReference type="AlphaFoldDB" id="A0A7K1FIE5"/>
<dbReference type="GO" id="GO:0016779">
    <property type="term" value="F:nucleotidyltransferase activity"/>
    <property type="evidence" value="ECO:0007669"/>
    <property type="project" value="UniProtKB-KW"/>
</dbReference>
<name>A0A7K1FIE5_9ACTN</name>
<dbReference type="InterPro" id="IPR029044">
    <property type="entry name" value="Nucleotide-diphossugar_trans"/>
</dbReference>
<evidence type="ECO:0000313" key="5">
    <source>
        <dbReference type="Proteomes" id="UP000460221"/>
    </source>
</evidence>
<reference evidence="4 5" key="1">
    <citation type="submission" date="2019-11" db="EMBL/GenBank/DDBJ databases">
        <authorList>
            <person name="Jiang L.-Q."/>
        </authorList>
    </citation>
    <scope>NUCLEOTIDE SEQUENCE [LARGE SCALE GENOMIC DNA]</scope>
    <source>
        <strain evidence="4 5">YIM 132087</strain>
    </source>
</reference>
<gene>
    <name evidence="4" type="ORF">GIS00_01725</name>
</gene>
<proteinExistence type="predicted"/>
<dbReference type="InterPro" id="IPR005835">
    <property type="entry name" value="NTP_transferase_dom"/>
</dbReference>